<dbReference type="RefSeq" id="WP_005979789.1">
    <property type="nucleotide sequence ID" value="NZ_CABKNW010000004.1"/>
</dbReference>
<evidence type="ECO:0000313" key="2">
    <source>
        <dbReference type="Proteomes" id="UP000249008"/>
    </source>
</evidence>
<dbReference type="GeneID" id="78454282"/>
<organism evidence="1 2">
    <name type="scientific">Fusobacterium ulcerans</name>
    <dbReference type="NCBI Taxonomy" id="861"/>
    <lineage>
        <taxon>Bacteria</taxon>
        <taxon>Fusobacteriati</taxon>
        <taxon>Fusobacteriota</taxon>
        <taxon>Fusobacteriia</taxon>
        <taxon>Fusobacteriales</taxon>
        <taxon>Fusobacteriaceae</taxon>
        <taxon>Fusobacterium</taxon>
    </lineage>
</organism>
<dbReference type="AlphaFoldDB" id="A0AAX2JEK9"/>
<accession>A0AAX2JEK9</accession>
<protein>
    <recommendedName>
        <fullName evidence="3">Prophage tail endopeptidase domain-containing protein</fullName>
    </recommendedName>
</protein>
<dbReference type="Proteomes" id="UP000249008">
    <property type="component" value="Chromosome 1"/>
</dbReference>
<evidence type="ECO:0008006" key="3">
    <source>
        <dbReference type="Google" id="ProtNLM"/>
    </source>
</evidence>
<evidence type="ECO:0000313" key="1">
    <source>
        <dbReference type="EMBL" id="SQJ15526.1"/>
    </source>
</evidence>
<dbReference type="EMBL" id="LS483487">
    <property type="protein sequence ID" value="SQJ15526.1"/>
    <property type="molecule type" value="Genomic_DNA"/>
</dbReference>
<dbReference type="KEGG" id="ful:C4N20_05645"/>
<name>A0AAX2JEK9_9FUSO</name>
<proteinExistence type="predicted"/>
<gene>
    <name evidence="1" type="ORF">NCTC12112_03016</name>
</gene>
<sequence>MRKFLVKYEFLDNEGLWKDFTEQVVGTTTINLGNIAEVGSEDFGIDSLKKFANLTIHNDKNKKLTTGPILSTNQFQLGRRVRIKVRTAKSANHYNLNLTGEDKTYILLKNIRGVEEIDLVSVYNEECSLSPLEADLKIENTSQMANGLYVYFNRVVRQYEKVGFLIITTASDLDADRAEFEGTGAREYFIPNVDPDIVEILGYYKYSYLPWAIGYFSRKYFSDTYGVEYLYFAKEDDPDNFPYYIENITRERDGIKVRLNTELPVNERMVIGLFFNAAEDIIIFDGKIRRYEGRGYHNVSLECQDFSYDLDVMAINKTYSKGMTFEDAIKQILIDNKREDIEFLYDPYNTATLTEDYSIEDTTIWDSIQKLALSKGWSLYFRYDRTKNKQVLIFEDTISASYITYQLLRGDVVGEFSYIGDLTRVRNIVSVVYKDQNDSNKVKTIELKDEDSILRYRENRLTLGLDLTENIITTNDMAMKLATQALKDLKDPVVNYTIETTLMPKLKLNDELWYIHENLTERPLFLRAYSIEHVISVDDIGELQCNTVITGGGKIQYKLNEWLYNDSKIKDDKEIIIV</sequence>
<reference evidence="1 2" key="1">
    <citation type="submission" date="2018-06" db="EMBL/GenBank/DDBJ databases">
        <authorList>
            <consortium name="Pathogen Informatics"/>
            <person name="Doyle S."/>
        </authorList>
    </citation>
    <scope>NUCLEOTIDE SEQUENCE [LARGE SCALE GENOMIC DNA]</scope>
    <source>
        <strain evidence="1 2">NCTC12112</strain>
    </source>
</reference>